<dbReference type="RefSeq" id="WP_012828512.1">
    <property type="nucleotide sequence ID" value="NC_013440.1"/>
</dbReference>
<feature type="binding site" evidence="11">
    <location>
        <begin position="9"/>
        <end position="10"/>
    </location>
    <ligand>
        <name>substrate</name>
    </ligand>
</feature>
<comment type="catalytic activity">
    <reaction evidence="11">
        <text>isopentenyl diphosphate = dimethylallyl diphosphate</text>
        <dbReference type="Rhea" id="RHEA:23284"/>
        <dbReference type="ChEBI" id="CHEBI:57623"/>
        <dbReference type="ChEBI" id="CHEBI:128769"/>
        <dbReference type="EC" id="5.3.3.2"/>
    </reaction>
</comment>
<dbReference type="GO" id="GO:0004452">
    <property type="term" value="F:isopentenyl-diphosphate delta-isomerase activity"/>
    <property type="evidence" value="ECO:0007669"/>
    <property type="project" value="UniProtKB-UniRule"/>
</dbReference>
<feature type="binding site" evidence="11">
    <location>
        <position position="192"/>
    </location>
    <ligand>
        <name>FMN</name>
        <dbReference type="ChEBI" id="CHEBI:58210"/>
    </ligand>
</feature>
<comment type="similarity">
    <text evidence="11">Belongs to the IPP isomerase type 2 family.</text>
</comment>
<evidence type="ECO:0000256" key="7">
    <source>
        <dbReference type="ARBA" id="ARBA00022857"/>
    </source>
</evidence>
<evidence type="ECO:0000256" key="4">
    <source>
        <dbReference type="ARBA" id="ARBA00022643"/>
    </source>
</evidence>
<feature type="binding site" evidence="11">
    <location>
        <position position="161"/>
    </location>
    <ligand>
        <name>Mg(2+)</name>
        <dbReference type="ChEBI" id="CHEBI:18420"/>
    </ligand>
</feature>
<dbReference type="PIRSF" id="PIRSF003314">
    <property type="entry name" value="IPP_isomerase"/>
    <property type="match status" value="1"/>
</dbReference>
<feature type="domain" description="FMN-dependent dehydrogenase" evidence="12">
    <location>
        <begin position="8"/>
        <end position="102"/>
    </location>
</feature>
<keyword evidence="3 11" id="KW-0285">Flavoprotein</keyword>
<feature type="binding site" evidence="11">
    <location>
        <position position="98"/>
    </location>
    <ligand>
        <name>FMN</name>
        <dbReference type="ChEBI" id="CHEBI:58210"/>
    </ligand>
</feature>
<dbReference type="GO" id="GO:0008299">
    <property type="term" value="P:isoprenoid biosynthetic process"/>
    <property type="evidence" value="ECO:0007669"/>
    <property type="project" value="UniProtKB-UniRule"/>
</dbReference>
<dbReference type="SUPFAM" id="SSF51395">
    <property type="entry name" value="FMN-linked oxidoreductases"/>
    <property type="match status" value="1"/>
</dbReference>
<keyword evidence="14" id="KW-1185">Reference proteome</keyword>
<dbReference type="EMBL" id="CP001804">
    <property type="protein sequence ID" value="ACY15912.1"/>
    <property type="molecule type" value="Genomic_DNA"/>
</dbReference>
<proteinExistence type="inferred from homology"/>
<name>D0LV71_HALO1</name>
<evidence type="ECO:0000256" key="1">
    <source>
        <dbReference type="ARBA" id="ARBA00001917"/>
    </source>
</evidence>
<dbReference type="Pfam" id="PF01070">
    <property type="entry name" value="FMN_dh"/>
    <property type="match status" value="2"/>
</dbReference>
<keyword evidence="2 11" id="KW-0963">Cytoplasm</keyword>
<dbReference type="GO" id="GO:0016491">
    <property type="term" value="F:oxidoreductase activity"/>
    <property type="evidence" value="ECO:0007669"/>
    <property type="project" value="InterPro"/>
</dbReference>
<dbReference type="InterPro" id="IPR000262">
    <property type="entry name" value="FMN-dep_DH"/>
</dbReference>
<feature type="domain" description="FMN-dependent dehydrogenase" evidence="12">
    <location>
        <begin position="168"/>
        <end position="333"/>
    </location>
</feature>
<evidence type="ECO:0000256" key="10">
    <source>
        <dbReference type="ARBA" id="ARBA00025810"/>
    </source>
</evidence>
<comment type="cofactor">
    <cofactor evidence="11">
        <name>NADPH</name>
        <dbReference type="ChEBI" id="CHEBI:57783"/>
    </cofactor>
</comment>
<feature type="binding site" evidence="11">
    <location>
        <begin position="292"/>
        <end position="293"/>
    </location>
    <ligand>
        <name>FMN</name>
        <dbReference type="ChEBI" id="CHEBI:58210"/>
    </ligand>
</feature>
<feature type="binding site" evidence="11">
    <location>
        <position position="222"/>
    </location>
    <ligand>
        <name>FMN</name>
        <dbReference type="ChEBI" id="CHEBI:58210"/>
    </ligand>
</feature>
<keyword evidence="7 11" id="KW-0521">NADP</keyword>
<dbReference type="KEGG" id="hoh:Hoch_3410"/>
<dbReference type="AlphaFoldDB" id="D0LV71"/>
<evidence type="ECO:0000313" key="14">
    <source>
        <dbReference type="Proteomes" id="UP000001880"/>
    </source>
</evidence>
<evidence type="ECO:0000256" key="2">
    <source>
        <dbReference type="ARBA" id="ARBA00022490"/>
    </source>
</evidence>
<dbReference type="STRING" id="502025.Hoch_3410"/>
<comment type="subunit">
    <text evidence="10 11">Homooctamer. Dimer of tetramers.</text>
</comment>
<protein>
    <recommendedName>
        <fullName evidence="11">Isopentenyl-diphosphate delta-isomerase</fullName>
        <shortName evidence="11">IPP isomerase</shortName>
        <ecNumber evidence="11">5.3.3.2</ecNumber>
    </recommendedName>
    <alternativeName>
        <fullName evidence="11">Isopentenyl diphosphate:dimethylallyl diphosphate isomerase</fullName>
    </alternativeName>
    <alternativeName>
        <fullName evidence="11">Isopentenyl pyrophosphate isomerase</fullName>
    </alternativeName>
    <alternativeName>
        <fullName evidence="11">Type 2 isopentenyl diphosphate isomerase</fullName>
        <shortName evidence="11">IDI-2</shortName>
    </alternativeName>
</protein>
<dbReference type="HOGENOM" id="CLU_065515_1_0_7"/>
<gene>
    <name evidence="11" type="primary">fni</name>
    <name evidence="13" type="ordered locus">Hoch_3410</name>
</gene>
<feature type="binding site" evidence="11">
    <location>
        <position position="217"/>
    </location>
    <ligand>
        <name>FMN</name>
        <dbReference type="ChEBI" id="CHEBI:58210"/>
    </ligand>
</feature>
<dbReference type="GO" id="GO:0005737">
    <property type="term" value="C:cytoplasm"/>
    <property type="evidence" value="ECO:0007669"/>
    <property type="project" value="UniProtKB-SubCell"/>
</dbReference>
<comment type="cofactor">
    <cofactor evidence="11">
        <name>Mg(2+)</name>
        <dbReference type="ChEBI" id="CHEBI:18420"/>
    </cofactor>
</comment>
<comment type="function">
    <text evidence="11">Involved in the biosynthesis of isoprenoids. Catalyzes the 1,3-allylic rearrangement of the homoallylic substrate isopentenyl (IPP) to its allylic isomer, dimethylallyl diphosphate (DMAPP).</text>
</comment>
<dbReference type="CDD" id="cd02811">
    <property type="entry name" value="IDI-2_FMN"/>
    <property type="match status" value="1"/>
</dbReference>
<feature type="binding site" evidence="11">
    <location>
        <begin position="98"/>
        <end position="100"/>
    </location>
    <ligand>
        <name>substrate</name>
    </ligand>
</feature>
<evidence type="ECO:0000256" key="8">
    <source>
        <dbReference type="ARBA" id="ARBA00023229"/>
    </source>
</evidence>
<dbReference type="HAMAP" id="MF_00354">
    <property type="entry name" value="Idi_2"/>
    <property type="match status" value="1"/>
</dbReference>
<dbReference type="NCBIfam" id="TIGR02151">
    <property type="entry name" value="IPP_isom_2"/>
    <property type="match status" value="1"/>
</dbReference>
<reference evidence="13 14" key="1">
    <citation type="journal article" date="2010" name="Stand. Genomic Sci.">
        <title>Complete genome sequence of Haliangium ochraceum type strain (SMP-2).</title>
        <authorList>
            <consortium name="US DOE Joint Genome Institute (JGI-PGF)"/>
            <person name="Ivanova N."/>
            <person name="Daum C."/>
            <person name="Lang E."/>
            <person name="Abt B."/>
            <person name="Kopitz M."/>
            <person name="Saunders E."/>
            <person name="Lapidus A."/>
            <person name="Lucas S."/>
            <person name="Glavina Del Rio T."/>
            <person name="Nolan M."/>
            <person name="Tice H."/>
            <person name="Copeland A."/>
            <person name="Cheng J.F."/>
            <person name="Chen F."/>
            <person name="Bruce D."/>
            <person name="Goodwin L."/>
            <person name="Pitluck S."/>
            <person name="Mavromatis K."/>
            <person name="Pati A."/>
            <person name="Mikhailova N."/>
            <person name="Chen A."/>
            <person name="Palaniappan K."/>
            <person name="Land M."/>
            <person name="Hauser L."/>
            <person name="Chang Y.J."/>
            <person name="Jeffries C.D."/>
            <person name="Detter J.C."/>
            <person name="Brettin T."/>
            <person name="Rohde M."/>
            <person name="Goker M."/>
            <person name="Bristow J."/>
            <person name="Markowitz V."/>
            <person name="Eisen J.A."/>
            <person name="Hugenholtz P."/>
            <person name="Kyrpides N.C."/>
            <person name="Klenk H.P."/>
        </authorList>
    </citation>
    <scope>NUCLEOTIDE SEQUENCE [LARGE SCALE GENOMIC DNA]</scope>
    <source>
        <strain evidence="14">DSM 14365 / CIP 107738 / JCM 11303 / AJ 13395 / SMP-2</strain>
    </source>
</reference>
<dbReference type="eggNOG" id="COG1304">
    <property type="taxonomic scope" value="Bacteria"/>
</dbReference>
<evidence type="ECO:0000256" key="6">
    <source>
        <dbReference type="ARBA" id="ARBA00022842"/>
    </source>
</evidence>
<evidence type="ECO:0000256" key="5">
    <source>
        <dbReference type="ARBA" id="ARBA00022723"/>
    </source>
</evidence>
<keyword evidence="8 11" id="KW-0414">Isoprene biosynthesis</keyword>
<keyword evidence="4 11" id="KW-0288">FMN</keyword>
<dbReference type="EC" id="5.3.3.2" evidence="11"/>
<feature type="binding site" evidence="11">
    <location>
        <begin position="271"/>
        <end position="273"/>
    </location>
    <ligand>
        <name>FMN</name>
        <dbReference type="ChEBI" id="CHEBI:58210"/>
    </ligand>
</feature>
<dbReference type="Gene3D" id="3.20.20.70">
    <property type="entry name" value="Aldolase class I"/>
    <property type="match status" value="1"/>
</dbReference>
<dbReference type="GO" id="GO:0070402">
    <property type="term" value="F:NADPH binding"/>
    <property type="evidence" value="ECO:0007669"/>
    <property type="project" value="UniProtKB-UniRule"/>
</dbReference>
<dbReference type="OrthoDB" id="9795032at2"/>
<dbReference type="PANTHER" id="PTHR43665">
    <property type="entry name" value="ISOPENTENYL-DIPHOSPHATE DELTA-ISOMERASE"/>
    <property type="match status" value="1"/>
</dbReference>
<evidence type="ECO:0000256" key="11">
    <source>
        <dbReference type="HAMAP-Rule" id="MF_00354"/>
    </source>
</evidence>
<dbReference type="GO" id="GO:0000287">
    <property type="term" value="F:magnesium ion binding"/>
    <property type="evidence" value="ECO:0007669"/>
    <property type="project" value="UniProtKB-UniRule"/>
</dbReference>
<accession>D0LV71</accession>
<evidence type="ECO:0000313" key="13">
    <source>
        <dbReference type="EMBL" id="ACY15912.1"/>
    </source>
</evidence>
<comment type="subcellular location">
    <subcellularLocation>
        <location evidence="11">Cytoplasm</location>
    </subcellularLocation>
</comment>
<dbReference type="InterPro" id="IPR013785">
    <property type="entry name" value="Aldolase_TIM"/>
</dbReference>
<evidence type="ECO:0000259" key="12">
    <source>
        <dbReference type="Pfam" id="PF01070"/>
    </source>
</evidence>
<organism evidence="13 14">
    <name type="scientific">Haliangium ochraceum (strain DSM 14365 / JCM 11303 / SMP-2)</name>
    <dbReference type="NCBI Taxonomy" id="502025"/>
    <lineage>
        <taxon>Bacteria</taxon>
        <taxon>Pseudomonadati</taxon>
        <taxon>Myxococcota</taxon>
        <taxon>Polyangia</taxon>
        <taxon>Haliangiales</taxon>
        <taxon>Kofleriaceae</taxon>
        <taxon>Haliangium</taxon>
    </lineage>
</organism>
<evidence type="ECO:0000256" key="9">
    <source>
        <dbReference type="ARBA" id="ARBA00023235"/>
    </source>
</evidence>
<dbReference type="SMART" id="SM01240">
    <property type="entry name" value="IMPDH"/>
    <property type="match status" value="1"/>
</dbReference>
<dbReference type="Proteomes" id="UP000001880">
    <property type="component" value="Chromosome"/>
</dbReference>
<dbReference type="PANTHER" id="PTHR43665:SF1">
    <property type="entry name" value="ISOPENTENYL-DIPHOSPHATE DELTA-ISOMERASE"/>
    <property type="match status" value="1"/>
</dbReference>
<feature type="binding site" evidence="11">
    <location>
        <begin position="68"/>
        <end position="70"/>
    </location>
    <ligand>
        <name>FMN</name>
        <dbReference type="ChEBI" id="CHEBI:58210"/>
    </ligand>
</feature>
<comment type="caution">
    <text evidence="11">Lacks conserved residue(s) required for the propagation of feature annotation.</text>
</comment>
<comment type="cofactor">
    <cofactor evidence="1 11">
        <name>FMN</name>
        <dbReference type="ChEBI" id="CHEBI:58210"/>
    </cofactor>
</comment>
<evidence type="ECO:0000256" key="3">
    <source>
        <dbReference type="ARBA" id="ARBA00022630"/>
    </source>
</evidence>
<keyword evidence="6 11" id="KW-0460">Magnesium</keyword>
<sequence length="354" mass="36424">MSSPPISQRKSDHIEVAASGQADFERRTTLLEEVQLVHQALPELAVDEIDLHTTLCGLPLRAPVVISGMTGGTAEAAAINRDLARAAEGAGVGFGVGSQRAMALHPELEDTFRVRDVAPDVVLIGNIGVVQAREMGVAKVAELAKRIEANAMAVHLNPAMELIQGDGDRDFRGAIDTVAALVDALRVPVIAKETGCGLSPQAAAALAKVGVRTVDVSGAGGTSWVAVEARRAAEGSAAQRLGQELWDWGIPTAVSTAACAAHGLEVIATGGLRSGHDIARAIALGARCGGLAAPVLRAQRAGGYEGAAAYVGELVASLRSVLLLCGCADPGALAHAPRRLGPELRGWLDDLGIR</sequence>
<feature type="binding site" evidence="11">
    <location>
        <position position="126"/>
    </location>
    <ligand>
        <name>FMN</name>
        <dbReference type="ChEBI" id="CHEBI:58210"/>
    </ligand>
</feature>
<keyword evidence="9 11" id="KW-0413">Isomerase</keyword>
<keyword evidence="5 11" id="KW-0479">Metal-binding</keyword>
<dbReference type="GO" id="GO:0010181">
    <property type="term" value="F:FMN binding"/>
    <property type="evidence" value="ECO:0007669"/>
    <property type="project" value="UniProtKB-UniRule"/>
</dbReference>
<feature type="binding site" evidence="11">
    <location>
        <position position="67"/>
    </location>
    <ligand>
        <name>FMN</name>
        <dbReference type="ChEBI" id="CHEBI:58210"/>
    </ligand>
</feature>
<dbReference type="InterPro" id="IPR011179">
    <property type="entry name" value="IPdP_isomerase"/>
</dbReference>